<accession>A0A2J8WJ74</accession>
<sequence length="113" mass="12667">VTGKEIPFSSSSSQLLKIYTVVQFALMLAFYEETFADTAALSQVTLLLRVCFIILTLTSIGFLLDQRPKAAIMETLRCLMFLMLYRFGHLKPLVPSLSSAFEETPYLSSNFGI</sequence>
<name>A0A2J8WJ74_PONAB</name>
<organism evidence="11">
    <name type="scientific">Pongo abelii</name>
    <name type="common">Sumatran orangutan</name>
    <name type="synonym">Pongo pygmaeus abelii</name>
    <dbReference type="NCBI Taxonomy" id="9601"/>
    <lineage>
        <taxon>Eukaryota</taxon>
        <taxon>Metazoa</taxon>
        <taxon>Chordata</taxon>
        <taxon>Craniata</taxon>
        <taxon>Vertebrata</taxon>
        <taxon>Euteleostomi</taxon>
        <taxon>Mammalia</taxon>
        <taxon>Eutheria</taxon>
        <taxon>Euarchontoglires</taxon>
        <taxon>Primates</taxon>
        <taxon>Haplorrhini</taxon>
        <taxon>Catarrhini</taxon>
        <taxon>Hominidae</taxon>
        <taxon>Pongo</taxon>
    </lineage>
</organism>
<protein>
    <submittedName>
        <fullName evidence="11">AGMO isoform 3</fullName>
    </submittedName>
</protein>
<dbReference type="GO" id="GO:0006643">
    <property type="term" value="P:membrane lipid metabolic process"/>
    <property type="evidence" value="ECO:0007669"/>
    <property type="project" value="TreeGrafter"/>
</dbReference>
<dbReference type="Pfam" id="PF24858">
    <property type="entry name" value="AGMP_C"/>
    <property type="match status" value="1"/>
</dbReference>
<keyword evidence="8 9" id="KW-0472">Membrane</keyword>
<dbReference type="InterPro" id="IPR056853">
    <property type="entry name" value="AGMP_C"/>
</dbReference>
<comment type="caution">
    <text evidence="11">The sequence shown here is derived from an EMBL/GenBank/DDBJ whole genome shotgun (WGS) entry which is preliminary data.</text>
</comment>
<comment type="subcellular location">
    <subcellularLocation>
        <location evidence="2">Endoplasmic reticulum membrane</location>
        <topology evidence="2">Multi-pass membrane protein</topology>
    </subcellularLocation>
</comment>
<dbReference type="EMBL" id="NDHI03003387">
    <property type="protein sequence ID" value="PNJ69817.1"/>
    <property type="molecule type" value="Genomic_DNA"/>
</dbReference>
<gene>
    <name evidence="11" type="ORF">CR201_G0009917</name>
</gene>
<evidence type="ECO:0000256" key="9">
    <source>
        <dbReference type="SAM" id="Phobius"/>
    </source>
</evidence>
<evidence type="ECO:0000256" key="8">
    <source>
        <dbReference type="ARBA" id="ARBA00023136"/>
    </source>
</evidence>
<keyword evidence="3 9" id="KW-0812">Transmembrane</keyword>
<evidence type="ECO:0000256" key="7">
    <source>
        <dbReference type="ARBA" id="ARBA00023004"/>
    </source>
</evidence>
<evidence type="ECO:0000313" key="11">
    <source>
        <dbReference type="EMBL" id="PNJ69817.1"/>
    </source>
</evidence>
<evidence type="ECO:0000259" key="10">
    <source>
        <dbReference type="Pfam" id="PF24858"/>
    </source>
</evidence>
<evidence type="ECO:0000256" key="5">
    <source>
        <dbReference type="ARBA" id="ARBA00022989"/>
    </source>
</evidence>
<proteinExistence type="predicted"/>
<dbReference type="AlphaFoldDB" id="A0A2J8WJ74"/>
<keyword evidence="6" id="KW-0560">Oxidoreductase</keyword>
<evidence type="ECO:0000256" key="4">
    <source>
        <dbReference type="ARBA" id="ARBA00022824"/>
    </source>
</evidence>
<feature type="transmembrane region" description="Helical" evidence="9">
    <location>
        <begin position="14"/>
        <end position="31"/>
    </location>
</feature>
<evidence type="ECO:0000256" key="1">
    <source>
        <dbReference type="ARBA" id="ARBA00001962"/>
    </source>
</evidence>
<feature type="non-terminal residue" evidence="11">
    <location>
        <position position="1"/>
    </location>
</feature>
<feature type="transmembrane region" description="Helical" evidence="9">
    <location>
        <begin position="43"/>
        <end position="64"/>
    </location>
</feature>
<keyword evidence="7" id="KW-0408">Iron</keyword>
<evidence type="ECO:0000256" key="6">
    <source>
        <dbReference type="ARBA" id="ARBA00023002"/>
    </source>
</evidence>
<evidence type="ECO:0000256" key="2">
    <source>
        <dbReference type="ARBA" id="ARBA00004477"/>
    </source>
</evidence>
<feature type="domain" description="Alkylglycerol monooxygenase C-terminal" evidence="10">
    <location>
        <begin position="16"/>
        <end position="102"/>
    </location>
</feature>
<keyword evidence="4" id="KW-0256">Endoplasmic reticulum</keyword>
<dbReference type="GO" id="GO:0050479">
    <property type="term" value="F:glyceryl-ether monooxygenase activity"/>
    <property type="evidence" value="ECO:0007669"/>
    <property type="project" value="TreeGrafter"/>
</dbReference>
<dbReference type="InterPro" id="IPR051689">
    <property type="entry name" value="Sterol_desaturase/TMEM195"/>
</dbReference>
<dbReference type="PANTHER" id="PTHR21624">
    <property type="entry name" value="STEROL DESATURASE-RELATED PROTEIN"/>
    <property type="match status" value="1"/>
</dbReference>
<comment type="cofactor">
    <cofactor evidence="1">
        <name>Fe cation</name>
        <dbReference type="ChEBI" id="CHEBI:24875"/>
    </cofactor>
</comment>
<evidence type="ECO:0000256" key="3">
    <source>
        <dbReference type="ARBA" id="ARBA00022692"/>
    </source>
</evidence>
<dbReference type="PANTHER" id="PTHR21624:SF1">
    <property type="entry name" value="ALKYLGLYCEROL MONOOXYGENASE"/>
    <property type="match status" value="1"/>
</dbReference>
<reference evidence="11" key="1">
    <citation type="submission" date="2017-12" db="EMBL/GenBank/DDBJ databases">
        <title>High-resolution comparative analysis of great ape genomes.</title>
        <authorList>
            <person name="Pollen A."/>
            <person name="Hastie A."/>
            <person name="Hormozdiari F."/>
            <person name="Dougherty M."/>
            <person name="Liu R."/>
            <person name="Chaisson M."/>
            <person name="Hoppe E."/>
            <person name="Hill C."/>
            <person name="Pang A."/>
            <person name="Hillier L."/>
            <person name="Baker C."/>
            <person name="Armstrong J."/>
            <person name="Shendure J."/>
            <person name="Paten B."/>
            <person name="Wilson R."/>
            <person name="Chao H."/>
            <person name="Schneider V."/>
            <person name="Ventura M."/>
            <person name="Kronenberg Z."/>
            <person name="Murali S."/>
            <person name="Gordon D."/>
            <person name="Cantsilieris S."/>
            <person name="Munson K."/>
            <person name="Nelson B."/>
            <person name="Raja A."/>
            <person name="Underwood J."/>
            <person name="Diekhans M."/>
            <person name="Fiddes I."/>
            <person name="Haussler D."/>
            <person name="Eichler E."/>
        </authorList>
    </citation>
    <scope>NUCLEOTIDE SEQUENCE [LARGE SCALE GENOMIC DNA]</scope>
    <source>
        <strain evidence="11">Susie</strain>
    </source>
</reference>
<keyword evidence="5 9" id="KW-1133">Transmembrane helix</keyword>
<dbReference type="GO" id="GO:0005789">
    <property type="term" value="C:endoplasmic reticulum membrane"/>
    <property type="evidence" value="ECO:0007669"/>
    <property type="project" value="UniProtKB-SubCell"/>
</dbReference>